<dbReference type="OrthoDB" id="26525at2759"/>
<feature type="non-terminal residue" evidence="5">
    <location>
        <position position="1"/>
    </location>
</feature>
<dbReference type="InterPro" id="IPR002048">
    <property type="entry name" value="EF_hand_dom"/>
</dbReference>
<evidence type="ECO:0000256" key="1">
    <source>
        <dbReference type="ARBA" id="ARBA00022723"/>
    </source>
</evidence>
<dbReference type="InterPro" id="IPR018247">
    <property type="entry name" value="EF_Hand_1_Ca_BS"/>
</dbReference>
<dbReference type="SMART" id="SM00054">
    <property type="entry name" value="EFh"/>
    <property type="match status" value="2"/>
</dbReference>
<dbReference type="EMBL" id="QEFC01003167">
    <property type="protein sequence ID" value="KAE9449525.1"/>
    <property type="molecule type" value="Genomic_DNA"/>
</dbReference>
<protein>
    <recommendedName>
        <fullName evidence="4">EF-hand domain-containing protein</fullName>
    </recommendedName>
</protein>
<keyword evidence="3" id="KW-0106">Calcium</keyword>
<dbReference type="PROSITE" id="PS50222">
    <property type="entry name" value="EF_HAND_2"/>
    <property type="match status" value="2"/>
</dbReference>
<evidence type="ECO:0000313" key="5">
    <source>
        <dbReference type="EMBL" id="KAE9449525.1"/>
    </source>
</evidence>
<feature type="domain" description="EF-hand" evidence="4">
    <location>
        <begin position="45"/>
        <end position="77"/>
    </location>
</feature>
<accession>A0A6A4KV57</accession>
<keyword evidence="2" id="KW-0677">Repeat</keyword>
<dbReference type="Proteomes" id="UP000428333">
    <property type="component" value="Linkage Group LG11"/>
</dbReference>
<evidence type="ECO:0000259" key="4">
    <source>
        <dbReference type="PROSITE" id="PS50222"/>
    </source>
</evidence>
<evidence type="ECO:0000256" key="2">
    <source>
        <dbReference type="ARBA" id="ARBA00022737"/>
    </source>
</evidence>
<dbReference type="CDD" id="cd00051">
    <property type="entry name" value="EFh"/>
    <property type="match status" value="1"/>
</dbReference>
<proteinExistence type="predicted"/>
<dbReference type="GO" id="GO:0005509">
    <property type="term" value="F:calcium ion binding"/>
    <property type="evidence" value="ECO:0007669"/>
    <property type="project" value="InterPro"/>
</dbReference>
<dbReference type="PANTHER" id="PTHR10891">
    <property type="entry name" value="EF-HAND CALCIUM-BINDING DOMAIN CONTAINING PROTEIN"/>
    <property type="match status" value="1"/>
</dbReference>
<dbReference type="PROSITE" id="PS00018">
    <property type="entry name" value="EF_HAND_1"/>
    <property type="match status" value="2"/>
</dbReference>
<dbReference type="SUPFAM" id="SSF47473">
    <property type="entry name" value="EF-hand"/>
    <property type="match status" value="1"/>
</dbReference>
<dbReference type="Pfam" id="PF13499">
    <property type="entry name" value="EF-hand_7"/>
    <property type="match status" value="1"/>
</dbReference>
<dbReference type="FunFam" id="1.10.238.10:FF:000003">
    <property type="entry name" value="Calmodulin A"/>
    <property type="match status" value="1"/>
</dbReference>
<dbReference type="InterPro" id="IPR039647">
    <property type="entry name" value="EF_hand_pair_protein_CML-like"/>
</dbReference>
<dbReference type="InterPro" id="IPR011992">
    <property type="entry name" value="EF-hand-dom_pair"/>
</dbReference>
<comment type="caution">
    <text evidence="5">The sequence shown here is derived from an EMBL/GenBank/DDBJ whole genome shotgun (WGS) entry which is preliminary data.</text>
</comment>
<dbReference type="AlphaFoldDB" id="A0A6A4KV57"/>
<feature type="domain" description="EF-hand" evidence="4">
    <location>
        <begin position="7"/>
        <end position="42"/>
    </location>
</feature>
<evidence type="ECO:0000313" key="6">
    <source>
        <dbReference type="Proteomes" id="UP000428333"/>
    </source>
</evidence>
<evidence type="ECO:0000256" key="3">
    <source>
        <dbReference type="ARBA" id="ARBA00022837"/>
    </source>
</evidence>
<reference evidence="5 6" key="1">
    <citation type="journal article" date="2019" name="Genome Biol. Evol.">
        <title>The Rhododendron genome and chromosomal organization provide insight into shared whole-genome duplications across the heath family (Ericaceae).</title>
        <authorList>
            <person name="Soza V.L."/>
            <person name="Lindsley D."/>
            <person name="Waalkes A."/>
            <person name="Ramage E."/>
            <person name="Patwardhan R.P."/>
            <person name="Burton J.N."/>
            <person name="Adey A."/>
            <person name="Kumar A."/>
            <person name="Qiu R."/>
            <person name="Shendure J."/>
            <person name="Hall B."/>
        </authorList>
    </citation>
    <scope>NUCLEOTIDE SEQUENCE [LARGE SCALE GENOMIC DNA]</scope>
    <source>
        <strain evidence="5">RSF 1966-606</strain>
    </source>
</reference>
<keyword evidence="6" id="KW-1185">Reference proteome</keyword>
<organism evidence="5 6">
    <name type="scientific">Rhododendron williamsianum</name>
    <dbReference type="NCBI Taxonomy" id="262921"/>
    <lineage>
        <taxon>Eukaryota</taxon>
        <taxon>Viridiplantae</taxon>
        <taxon>Streptophyta</taxon>
        <taxon>Embryophyta</taxon>
        <taxon>Tracheophyta</taxon>
        <taxon>Spermatophyta</taxon>
        <taxon>Magnoliopsida</taxon>
        <taxon>eudicotyledons</taxon>
        <taxon>Gunneridae</taxon>
        <taxon>Pentapetalae</taxon>
        <taxon>asterids</taxon>
        <taxon>Ericales</taxon>
        <taxon>Ericaceae</taxon>
        <taxon>Ericoideae</taxon>
        <taxon>Rhodoreae</taxon>
        <taxon>Rhododendron</taxon>
    </lineage>
</organism>
<sequence length="85" mass="9464">MADDTPEDKKIRERIFRRFDENSDGKISAKELKEALKALGSVSAEEVARMMGEIDTDGDGFISFAEFTAFALANRGLMKDVAKIF</sequence>
<name>A0A6A4KV57_9ERIC</name>
<keyword evidence="1" id="KW-0479">Metal-binding</keyword>
<dbReference type="Gene3D" id="1.10.238.10">
    <property type="entry name" value="EF-hand"/>
    <property type="match status" value="1"/>
</dbReference>
<gene>
    <name evidence="5" type="ORF">C3L33_18586</name>
</gene>